<dbReference type="AlphaFoldDB" id="A0A2S9KEN7"/>
<dbReference type="EMBL" id="PVLR01000022">
    <property type="protein sequence ID" value="PRD68903.1"/>
    <property type="molecule type" value="Genomic_DNA"/>
</dbReference>
<dbReference type="InterPro" id="IPR027051">
    <property type="entry name" value="XdhC_Rossmann_dom"/>
</dbReference>
<gene>
    <name evidence="3" type="primary">xdhC</name>
    <name evidence="3" type="ORF">C6P61_08695</name>
</gene>
<feature type="domain" description="XdhC Rossmann" evidence="2">
    <location>
        <begin position="119"/>
        <end position="265"/>
    </location>
</feature>
<sequence length="281" mass="29235">MTDRAALLRALEQGPAVLVTVSATRGSVPREPGAWLALGADWLLGSVGGGHLELQAIAAARELLQQGSASPLNGQIRRYALGPSLGQCCGGSAELQFHYLADAAAASRLPGLEPARVPVAIFGAGHVGQALVQALLPLPFSLRWIDSRDGLFPAGLPETVQAESSDPVQLAVPELAPGSLVLIMSFSHVEDFELVAACLQRQRERADLPFIGLIGSQTKWASFRQRLQARGFAPQELASVICPIGLPGIAGKQPAVIAASVAAQLLQFGSSVPGARAVPGR</sequence>
<dbReference type="InterPro" id="IPR003777">
    <property type="entry name" value="XdhC_CoxI"/>
</dbReference>
<dbReference type="Gene3D" id="3.40.50.720">
    <property type="entry name" value="NAD(P)-binding Rossmann-like Domain"/>
    <property type="match status" value="1"/>
</dbReference>
<evidence type="ECO:0000259" key="1">
    <source>
        <dbReference type="Pfam" id="PF02625"/>
    </source>
</evidence>
<evidence type="ECO:0000313" key="4">
    <source>
        <dbReference type="Proteomes" id="UP000238326"/>
    </source>
</evidence>
<organism evidence="3 4">
    <name type="scientific">Malikia spinosa</name>
    <dbReference type="NCBI Taxonomy" id="86180"/>
    <lineage>
        <taxon>Bacteria</taxon>
        <taxon>Pseudomonadati</taxon>
        <taxon>Pseudomonadota</taxon>
        <taxon>Betaproteobacteria</taxon>
        <taxon>Burkholderiales</taxon>
        <taxon>Comamonadaceae</taxon>
        <taxon>Malikia</taxon>
    </lineage>
</organism>
<comment type="caution">
    <text evidence="3">The sequence shown here is derived from an EMBL/GenBank/DDBJ whole genome shotgun (WGS) entry which is preliminary data.</text>
</comment>
<dbReference type="InterPro" id="IPR036291">
    <property type="entry name" value="NAD(P)-bd_dom_sf"/>
</dbReference>
<evidence type="ECO:0000313" key="3">
    <source>
        <dbReference type="EMBL" id="PRD68903.1"/>
    </source>
</evidence>
<evidence type="ECO:0000259" key="2">
    <source>
        <dbReference type="Pfam" id="PF13478"/>
    </source>
</evidence>
<keyword evidence="4" id="KW-1185">Reference proteome</keyword>
<dbReference type="PANTHER" id="PTHR30388:SF6">
    <property type="entry name" value="XANTHINE DEHYDROGENASE SUBUNIT A-RELATED"/>
    <property type="match status" value="1"/>
</dbReference>
<dbReference type="OrthoDB" id="61481at2"/>
<dbReference type="PANTHER" id="PTHR30388">
    <property type="entry name" value="ALDEHYDE OXIDOREDUCTASE MOLYBDENUM COFACTOR ASSEMBLY PROTEIN"/>
    <property type="match status" value="1"/>
</dbReference>
<dbReference type="SUPFAM" id="SSF51735">
    <property type="entry name" value="NAD(P)-binding Rossmann-fold domains"/>
    <property type="match status" value="1"/>
</dbReference>
<dbReference type="InterPro" id="IPR014308">
    <property type="entry name" value="Xanthine_DH_XdhC"/>
</dbReference>
<reference evidence="3 4" key="1">
    <citation type="submission" date="2018-03" db="EMBL/GenBank/DDBJ databases">
        <title>Comparative genomics illustrates the genes involved in a hyperalkaliphilic mechanisms of Serpentinomonas isolated from highly-alkaline calcium-rich serpentinized springs.</title>
        <authorList>
            <person name="Suzuki S."/>
            <person name="Ishii S."/>
            <person name="Walworth N."/>
            <person name="Bird L."/>
            <person name="Kuenen J.G."/>
            <person name="Nealson K.H."/>
        </authorList>
    </citation>
    <scope>NUCLEOTIDE SEQUENCE [LARGE SCALE GENOMIC DNA]</scope>
    <source>
        <strain evidence="3 4">83</strain>
    </source>
</reference>
<accession>A0A2S9KEN7</accession>
<proteinExistence type="predicted"/>
<protein>
    <submittedName>
        <fullName evidence="3">Xanthine dehydrogenase accessory protein XdhC</fullName>
    </submittedName>
</protein>
<dbReference type="Pfam" id="PF13478">
    <property type="entry name" value="XdhC_C"/>
    <property type="match status" value="1"/>
</dbReference>
<name>A0A2S9KEN7_9BURK</name>
<dbReference type="Pfam" id="PF02625">
    <property type="entry name" value="XdhC_CoxI"/>
    <property type="match status" value="1"/>
</dbReference>
<dbReference type="InterPro" id="IPR052698">
    <property type="entry name" value="MoCofactor_Util/Proc"/>
</dbReference>
<feature type="domain" description="XdhC- CoxI" evidence="1">
    <location>
        <begin position="13"/>
        <end position="69"/>
    </location>
</feature>
<dbReference type="Proteomes" id="UP000238326">
    <property type="component" value="Unassembled WGS sequence"/>
</dbReference>
<dbReference type="NCBIfam" id="TIGR02964">
    <property type="entry name" value="xanthine_xdhC"/>
    <property type="match status" value="1"/>
</dbReference>